<protein>
    <submittedName>
        <fullName evidence="2">Cytosolic Fe-S cluster assembling factor cfd1</fullName>
    </submittedName>
</protein>
<name>A0AB34FM18_9HYPO</name>
<proteinExistence type="predicted"/>
<comment type="caution">
    <text evidence="2">The sequence shown here is derived from an EMBL/GenBank/DDBJ whole genome shotgun (WGS) entry which is preliminary data.</text>
</comment>
<dbReference type="EMBL" id="JAQHRD010000006">
    <property type="protein sequence ID" value="KAJ6440198.1"/>
    <property type="molecule type" value="Genomic_DNA"/>
</dbReference>
<dbReference type="Proteomes" id="UP001163105">
    <property type="component" value="Unassembled WGS sequence"/>
</dbReference>
<accession>A0AB34FM18</accession>
<organism evidence="2 3">
    <name type="scientific">Purpureocillium lavendulum</name>
    <dbReference type="NCBI Taxonomy" id="1247861"/>
    <lineage>
        <taxon>Eukaryota</taxon>
        <taxon>Fungi</taxon>
        <taxon>Dikarya</taxon>
        <taxon>Ascomycota</taxon>
        <taxon>Pezizomycotina</taxon>
        <taxon>Sordariomycetes</taxon>
        <taxon>Hypocreomycetidae</taxon>
        <taxon>Hypocreales</taxon>
        <taxon>Ophiocordycipitaceae</taxon>
        <taxon>Purpureocillium</taxon>
    </lineage>
</organism>
<gene>
    <name evidence="2" type="ORF">O9K51_08089</name>
</gene>
<feature type="signal peptide" evidence="1">
    <location>
        <begin position="1"/>
        <end position="21"/>
    </location>
</feature>
<reference evidence="2" key="1">
    <citation type="submission" date="2023-01" db="EMBL/GenBank/DDBJ databases">
        <title>The growth and conidiation of Purpureocillium lavendulum are regulated by nitrogen source and histone H3K14 acetylation.</title>
        <authorList>
            <person name="Tang P."/>
            <person name="Han J."/>
            <person name="Zhang C."/>
            <person name="Tang P."/>
            <person name="Qi F."/>
            <person name="Zhang K."/>
            <person name="Liang L."/>
        </authorList>
    </citation>
    <scope>NUCLEOTIDE SEQUENCE</scope>
    <source>
        <strain evidence="2">YMF1.00683</strain>
    </source>
</reference>
<keyword evidence="3" id="KW-1185">Reference proteome</keyword>
<evidence type="ECO:0000313" key="3">
    <source>
        <dbReference type="Proteomes" id="UP001163105"/>
    </source>
</evidence>
<feature type="chain" id="PRO_5044194157" evidence="1">
    <location>
        <begin position="22"/>
        <end position="127"/>
    </location>
</feature>
<sequence length="127" mass="13205">MYGSIIKSAITVFALTATVSAAPSPASPYPDKCGDMVCPSDKPKCCGVYYNGGVGLECMAGTTCPPIQYPTHTTMITTTSPTPPPATTTATPPTKFGPKCGDSFFCKPGQVCCTLYTCADSQEQCPK</sequence>
<dbReference type="AlphaFoldDB" id="A0AB34FM18"/>
<keyword evidence="1" id="KW-0732">Signal</keyword>
<evidence type="ECO:0000313" key="2">
    <source>
        <dbReference type="EMBL" id="KAJ6440198.1"/>
    </source>
</evidence>
<evidence type="ECO:0000256" key="1">
    <source>
        <dbReference type="SAM" id="SignalP"/>
    </source>
</evidence>